<keyword evidence="2" id="KW-1185">Reference proteome</keyword>
<evidence type="ECO:0000313" key="1">
    <source>
        <dbReference type="EMBL" id="QXE91482.1"/>
    </source>
</evidence>
<dbReference type="EMBL" id="CP077683">
    <property type="protein sequence ID" value="QXE91482.1"/>
    <property type="molecule type" value="Genomic_DNA"/>
</dbReference>
<dbReference type="RefSeq" id="WP_217288064.1">
    <property type="nucleotide sequence ID" value="NZ_CP077683.1"/>
</dbReference>
<evidence type="ECO:0000313" key="2">
    <source>
        <dbReference type="Proteomes" id="UP000683559"/>
    </source>
</evidence>
<organism evidence="1 2">
    <name type="scientific">Geomonas subterranea</name>
    <dbReference type="NCBI Taxonomy" id="2847989"/>
    <lineage>
        <taxon>Bacteria</taxon>
        <taxon>Pseudomonadati</taxon>
        <taxon>Thermodesulfobacteriota</taxon>
        <taxon>Desulfuromonadia</taxon>
        <taxon>Geobacterales</taxon>
        <taxon>Geobacteraceae</taxon>
        <taxon>Geomonas</taxon>
    </lineage>
</organism>
<sequence length="206" mass="22123">MTKLSSDRGAALITALMLTTLSLVIAMALLSTIITGTHVAASQKRYRSSLTAAQGGVDLFTREIMPRLFQADYDPAAFVRDFPGLDLKVALSPCLRQKLTSPPSAWSSCDQAQASPDPAQAPDLTFRLAGLPPATGFNISTKIVDTVPGNTDRSGYYLLDAGGAVAAQDDVIRPQHVPALYNIRVQGMREEPGVREKARLSVLYAY</sequence>
<gene>
    <name evidence="1" type="ORF">KP001_02745</name>
</gene>
<reference evidence="1 2" key="1">
    <citation type="submission" date="2021-06" db="EMBL/GenBank/DDBJ databases">
        <title>Gemonas diversity in paddy soil.</title>
        <authorList>
            <person name="Liu G."/>
        </authorList>
    </citation>
    <scope>NUCLEOTIDE SEQUENCE [LARGE SCALE GENOMIC DNA]</scope>
    <source>
        <strain evidence="1 2">RG2</strain>
    </source>
</reference>
<proteinExistence type="predicted"/>
<protein>
    <submittedName>
        <fullName evidence="1">Pilus assembly protein PilX</fullName>
    </submittedName>
</protein>
<dbReference type="Proteomes" id="UP000683559">
    <property type="component" value="Chromosome"/>
</dbReference>
<accession>A0ABX8LKU3</accession>
<name>A0ABX8LKU3_9BACT</name>